<dbReference type="RefSeq" id="WP_263845690.1">
    <property type="nucleotide sequence ID" value="NZ_JALIEB010000015.1"/>
</dbReference>
<evidence type="ECO:0000313" key="2">
    <source>
        <dbReference type="Proteomes" id="UP001208690"/>
    </source>
</evidence>
<comment type="caution">
    <text evidence="1">The sequence shown here is derived from an EMBL/GenBank/DDBJ whole genome shotgun (WGS) entry which is preliminary data.</text>
</comment>
<accession>A0ABT3BIR4</accession>
<organism evidence="1 2">
    <name type="scientific">Roseobacter sinensis</name>
    <dbReference type="NCBI Taxonomy" id="2931391"/>
    <lineage>
        <taxon>Bacteria</taxon>
        <taxon>Pseudomonadati</taxon>
        <taxon>Pseudomonadota</taxon>
        <taxon>Alphaproteobacteria</taxon>
        <taxon>Rhodobacterales</taxon>
        <taxon>Roseobacteraceae</taxon>
        <taxon>Roseobacter</taxon>
    </lineage>
</organism>
<proteinExistence type="predicted"/>
<reference evidence="1 2" key="1">
    <citation type="submission" date="2022-04" db="EMBL/GenBank/DDBJ databases">
        <title>Roseobacter sp. WL0113 is a bacterium isolated from neritic sediment.</title>
        <authorList>
            <person name="Wang L."/>
            <person name="He W."/>
            <person name="Zhang D.-F."/>
        </authorList>
    </citation>
    <scope>NUCLEOTIDE SEQUENCE [LARGE SCALE GENOMIC DNA]</scope>
    <source>
        <strain evidence="1 2">WL0113</strain>
    </source>
</reference>
<gene>
    <name evidence="1" type="ORF">MUB52_18690</name>
</gene>
<name>A0ABT3BIR4_9RHOB</name>
<protein>
    <submittedName>
        <fullName evidence="1">Uncharacterized protein</fullName>
    </submittedName>
</protein>
<dbReference type="Proteomes" id="UP001208690">
    <property type="component" value="Unassembled WGS sequence"/>
</dbReference>
<dbReference type="EMBL" id="JALIEB010000015">
    <property type="protein sequence ID" value="MCV3273465.1"/>
    <property type="molecule type" value="Genomic_DNA"/>
</dbReference>
<evidence type="ECO:0000313" key="1">
    <source>
        <dbReference type="EMBL" id="MCV3273465.1"/>
    </source>
</evidence>
<sequence>MTRFISFTRLYPTMARGQTCRLTLSILTGADHGALDAGRALSAQVTDAPRRRLRMCSKATAYLTDGGVQVSGPGGTGLIGRPGVIHVIRAPNWAD</sequence>
<keyword evidence="2" id="KW-1185">Reference proteome</keyword>